<dbReference type="InterPro" id="IPR003400">
    <property type="entry name" value="ExbD"/>
</dbReference>
<keyword evidence="7" id="KW-0653">Protein transport</keyword>
<evidence type="ECO:0000256" key="1">
    <source>
        <dbReference type="ARBA" id="ARBA00004162"/>
    </source>
</evidence>
<comment type="caution">
    <text evidence="8">The sequence shown here is derived from an EMBL/GenBank/DDBJ whole genome shotgun (WGS) entry which is preliminary data.</text>
</comment>
<dbReference type="PANTHER" id="PTHR30558:SF3">
    <property type="entry name" value="BIOPOLYMER TRANSPORT PROTEIN EXBD-RELATED"/>
    <property type="match status" value="1"/>
</dbReference>
<dbReference type="GO" id="GO:0005886">
    <property type="term" value="C:plasma membrane"/>
    <property type="evidence" value="ECO:0007669"/>
    <property type="project" value="UniProtKB-SubCell"/>
</dbReference>
<gene>
    <name evidence="8" type="ORF">DN068_18885</name>
</gene>
<keyword evidence="9" id="KW-1185">Reference proteome</keyword>
<dbReference type="PANTHER" id="PTHR30558">
    <property type="entry name" value="EXBD MEMBRANE COMPONENT OF PMF-DRIVEN MACROMOLECULE IMPORT SYSTEM"/>
    <property type="match status" value="1"/>
</dbReference>
<dbReference type="AlphaFoldDB" id="A0A2W2AGH7"/>
<evidence type="ECO:0000256" key="4">
    <source>
        <dbReference type="ARBA" id="ARBA00022692"/>
    </source>
</evidence>
<sequence>MLHFMEFISSHRLTIKPTVMADVLIPQKSGRRKAHSLRVDLTPMVDLGFLLIAFFMYTTTMAKPKSLEVNKPVPEGPNVAYPSESVVTLIPAKDHRVLYYRGELAQDKNGVSDFTEKGIRTILIQAEKEAAALPATLSPEAHKLHVIIKPADDCSYADVVSVLDEMEILQVPYYAMADVTAEETQLLTKKLQ</sequence>
<evidence type="ECO:0000313" key="9">
    <source>
        <dbReference type="Proteomes" id="UP000248745"/>
    </source>
</evidence>
<dbReference type="EMBL" id="QKTW01000025">
    <property type="protein sequence ID" value="PZF71360.1"/>
    <property type="molecule type" value="Genomic_DNA"/>
</dbReference>
<evidence type="ECO:0000256" key="3">
    <source>
        <dbReference type="ARBA" id="ARBA00022475"/>
    </source>
</evidence>
<organism evidence="8 9">
    <name type="scientific">Taibaiella soli</name>
    <dbReference type="NCBI Taxonomy" id="1649169"/>
    <lineage>
        <taxon>Bacteria</taxon>
        <taxon>Pseudomonadati</taxon>
        <taxon>Bacteroidota</taxon>
        <taxon>Chitinophagia</taxon>
        <taxon>Chitinophagales</taxon>
        <taxon>Chitinophagaceae</taxon>
        <taxon>Taibaiella</taxon>
    </lineage>
</organism>
<proteinExistence type="inferred from homology"/>
<dbReference type="Proteomes" id="UP000248745">
    <property type="component" value="Unassembled WGS sequence"/>
</dbReference>
<evidence type="ECO:0000256" key="7">
    <source>
        <dbReference type="RuleBase" id="RU003879"/>
    </source>
</evidence>
<evidence type="ECO:0000256" key="6">
    <source>
        <dbReference type="ARBA" id="ARBA00023136"/>
    </source>
</evidence>
<keyword evidence="3" id="KW-1003">Cell membrane</keyword>
<dbReference type="GO" id="GO:0015031">
    <property type="term" value="P:protein transport"/>
    <property type="evidence" value="ECO:0007669"/>
    <property type="project" value="UniProtKB-KW"/>
</dbReference>
<dbReference type="GO" id="GO:0022857">
    <property type="term" value="F:transmembrane transporter activity"/>
    <property type="evidence" value="ECO:0007669"/>
    <property type="project" value="InterPro"/>
</dbReference>
<evidence type="ECO:0000256" key="2">
    <source>
        <dbReference type="ARBA" id="ARBA00005811"/>
    </source>
</evidence>
<dbReference type="OrthoDB" id="952702at2"/>
<evidence type="ECO:0000256" key="5">
    <source>
        <dbReference type="ARBA" id="ARBA00022989"/>
    </source>
</evidence>
<keyword evidence="4 7" id="KW-0812">Transmembrane</keyword>
<comment type="subcellular location">
    <subcellularLocation>
        <location evidence="1">Cell membrane</location>
        <topology evidence="1">Single-pass membrane protein</topology>
    </subcellularLocation>
    <subcellularLocation>
        <location evidence="7">Cell membrane</location>
        <topology evidence="7">Single-pass type II membrane protein</topology>
    </subcellularLocation>
</comment>
<protein>
    <submittedName>
        <fullName evidence="8">Biopolymer transporter ExbD</fullName>
    </submittedName>
</protein>
<keyword evidence="6" id="KW-0472">Membrane</keyword>
<keyword evidence="5" id="KW-1133">Transmembrane helix</keyword>
<comment type="similarity">
    <text evidence="2 7">Belongs to the ExbD/TolR family.</text>
</comment>
<accession>A0A2W2AGH7</accession>
<keyword evidence="7" id="KW-0813">Transport</keyword>
<name>A0A2W2AGH7_9BACT</name>
<reference evidence="8 9" key="1">
    <citation type="submission" date="2018-06" db="EMBL/GenBank/DDBJ databases">
        <title>Mucibacter soli gen. nov., sp. nov., a new member of the family Chitinophagaceae producing mucin.</title>
        <authorList>
            <person name="Kim M.-K."/>
            <person name="Park S."/>
            <person name="Kim T.-S."/>
            <person name="Joung Y."/>
            <person name="Han J.-H."/>
            <person name="Kim S.B."/>
        </authorList>
    </citation>
    <scope>NUCLEOTIDE SEQUENCE [LARGE SCALE GENOMIC DNA]</scope>
    <source>
        <strain evidence="8 9">R1-15</strain>
    </source>
</reference>
<dbReference type="Pfam" id="PF02472">
    <property type="entry name" value="ExbD"/>
    <property type="match status" value="1"/>
</dbReference>
<evidence type="ECO:0000313" key="8">
    <source>
        <dbReference type="EMBL" id="PZF71360.1"/>
    </source>
</evidence>